<proteinExistence type="predicted"/>
<accession>A0A165AAQ7</accession>
<keyword evidence="2" id="KW-1185">Reference proteome</keyword>
<evidence type="ECO:0000313" key="2">
    <source>
        <dbReference type="Proteomes" id="UP000076722"/>
    </source>
</evidence>
<dbReference type="OrthoDB" id="192148at2759"/>
<reference evidence="1 2" key="1">
    <citation type="journal article" date="2016" name="Mol. Biol. Evol.">
        <title>Comparative Genomics of Early-Diverging Mushroom-Forming Fungi Provides Insights into the Origins of Lignocellulose Decay Capabilities.</title>
        <authorList>
            <person name="Nagy L.G."/>
            <person name="Riley R."/>
            <person name="Tritt A."/>
            <person name="Adam C."/>
            <person name="Daum C."/>
            <person name="Floudas D."/>
            <person name="Sun H."/>
            <person name="Yadav J.S."/>
            <person name="Pangilinan J."/>
            <person name="Larsson K.H."/>
            <person name="Matsuura K."/>
            <person name="Barry K."/>
            <person name="Labutti K."/>
            <person name="Kuo R."/>
            <person name="Ohm R.A."/>
            <person name="Bhattacharya S.S."/>
            <person name="Shirouzu T."/>
            <person name="Yoshinaga Y."/>
            <person name="Martin F.M."/>
            <person name="Grigoriev I.V."/>
            <person name="Hibbett D.S."/>
        </authorList>
    </citation>
    <scope>NUCLEOTIDE SEQUENCE [LARGE SCALE GENOMIC DNA]</scope>
    <source>
        <strain evidence="1 2">HHB9708</strain>
    </source>
</reference>
<dbReference type="EMBL" id="KV419395">
    <property type="protein sequence ID" value="KZS98710.1"/>
    <property type="molecule type" value="Genomic_DNA"/>
</dbReference>
<dbReference type="AlphaFoldDB" id="A0A165AAQ7"/>
<evidence type="ECO:0000313" key="1">
    <source>
        <dbReference type="EMBL" id="KZS98710.1"/>
    </source>
</evidence>
<name>A0A165AAQ7_9AGAM</name>
<organism evidence="1 2">
    <name type="scientific">Sistotremastrum niveocremeum HHB9708</name>
    <dbReference type="NCBI Taxonomy" id="1314777"/>
    <lineage>
        <taxon>Eukaryota</taxon>
        <taxon>Fungi</taxon>
        <taxon>Dikarya</taxon>
        <taxon>Basidiomycota</taxon>
        <taxon>Agaricomycotina</taxon>
        <taxon>Agaricomycetes</taxon>
        <taxon>Sistotremastrales</taxon>
        <taxon>Sistotremastraceae</taxon>
        <taxon>Sertulicium</taxon>
        <taxon>Sertulicium niveocremeum</taxon>
    </lineage>
</organism>
<sequence>MSRLYAQLLPNIAIATEHITALKQLDANEELTKDLLERLVRYRKVLEEVLQRVERLGTKSNRKWSFKTSSVRDDTKDCLNQLNEAYHMFILESSISTDAKLTSLVRGVYTLSLAPGSREALHPGEPDEIPMRLIDFGEQISCLKKKTYILRVENGHVKDKMGTRQAVILRRFETKPEVEDPERAMDEFRTEVAARGDLLHRLEVQP</sequence>
<protein>
    <submittedName>
        <fullName evidence="1">Uncharacterized protein</fullName>
    </submittedName>
</protein>
<dbReference type="Proteomes" id="UP000076722">
    <property type="component" value="Unassembled WGS sequence"/>
</dbReference>
<gene>
    <name evidence="1" type="ORF">SISNIDRAFT_481420</name>
</gene>